<proteinExistence type="predicted"/>
<feature type="compositionally biased region" description="Polar residues" evidence="1">
    <location>
        <begin position="60"/>
        <end position="70"/>
    </location>
</feature>
<dbReference type="AlphaFoldDB" id="A0A448WYK2"/>
<dbReference type="EMBL" id="CAAALY010061374">
    <property type="protein sequence ID" value="VEL23335.1"/>
    <property type="molecule type" value="Genomic_DNA"/>
</dbReference>
<keyword evidence="3" id="KW-1185">Reference proteome</keyword>
<sequence length="233" mass="24568">MRLDTGEEETAVRLGCNNRTSKFEAANRPPQPYHPLASPHPARPVPLSNNFIASPVSIPPTSNGSVANDNNHFHHPAPYRDAHPSDFYQAHTHFQTNATTNNNSSYSISSSPFSGVPTEPLGSTVSGIAVRSITSVATPPPVLVTVSPLGVVGATRPLGSTPHPHHLPWSPGELHIQATGLKRLEQPGSDVVGGGLVSSSPLIGKPPTGQNGNGTQFCFVNTIETYVDQDGVK</sequence>
<evidence type="ECO:0000313" key="3">
    <source>
        <dbReference type="Proteomes" id="UP000784294"/>
    </source>
</evidence>
<accession>A0A448WYK2</accession>
<organism evidence="2 3">
    <name type="scientific">Protopolystoma xenopodis</name>
    <dbReference type="NCBI Taxonomy" id="117903"/>
    <lineage>
        <taxon>Eukaryota</taxon>
        <taxon>Metazoa</taxon>
        <taxon>Spiralia</taxon>
        <taxon>Lophotrochozoa</taxon>
        <taxon>Platyhelminthes</taxon>
        <taxon>Monogenea</taxon>
        <taxon>Polyopisthocotylea</taxon>
        <taxon>Polystomatidea</taxon>
        <taxon>Polystomatidae</taxon>
        <taxon>Protopolystoma</taxon>
    </lineage>
</organism>
<gene>
    <name evidence="2" type="ORF">PXEA_LOCUS16775</name>
</gene>
<dbReference type="Proteomes" id="UP000784294">
    <property type="component" value="Unassembled WGS sequence"/>
</dbReference>
<feature type="region of interest" description="Disordered" evidence="1">
    <location>
        <begin position="98"/>
        <end position="118"/>
    </location>
</feature>
<name>A0A448WYK2_9PLAT</name>
<feature type="compositionally biased region" description="Low complexity" evidence="1">
    <location>
        <begin position="98"/>
        <end position="114"/>
    </location>
</feature>
<comment type="caution">
    <text evidence="2">The sequence shown here is derived from an EMBL/GenBank/DDBJ whole genome shotgun (WGS) entry which is preliminary data.</text>
</comment>
<protein>
    <submittedName>
        <fullName evidence="2">Uncharacterized protein</fullName>
    </submittedName>
</protein>
<evidence type="ECO:0000313" key="2">
    <source>
        <dbReference type="EMBL" id="VEL23335.1"/>
    </source>
</evidence>
<reference evidence="2" key="1">
    <citation type="submission" date="2018-11" db="EMBL/GenBank/DDBJ databases">
        <authorList>
            <consortium name="Pathogen Informatics"/>
        </authorList>
    </citation>
    <scope>NUCLEOTIDE SEQUENCE</scope>
</reference>
<evidence type="ECO:0000256" key="1">
    <source>
        <dbReference type="SAM" id="MobiDB-lite"/>
    </source>
</evidence>
<feature type="region of interest" description="Disordered" evidence="1">
    <location>
        <begin position="60"/>
        <end position="84"/>
    </location>
</feature>
<feature type="region of interest" description="Disordered" evidence="1">
    <location>
        <begin position="1"/>
        <end position="48"/>
    </location>
</feature>